<dbReference type="AlphaFoldDB" id="A0A915PUP0"/>
<evidence type="ECO:0000256" key="1">
    <source>
        <dbReference type="SAM" id="Coils"/>
    </source>
</evidence>
<proteinExistence type="predicted"/>
<dbReference type="PANTHER" id="PTHR23159">
    <property type="entry name" value="CENTROSOMAL PROTEIN 2"/>
    <property type="match status" value="1"/>
</dbReference>
<dbReference type="WBParaSite" id="sdigi.contig269.g6893.t1">
    <property type="protein sequence ID" value="sdigi.contig269.g6893.t1"/>
    <property type="gene ID" value="sdigi.contig269.g6893"/>
</dbReference>
<keyword evidence="1" id="KW-0175">Coiled coil</keyword>
<evidence type="ECO:0000259" key="2">
    <source>
        <dbReference type="Pfam" id="PF12455"/>
    </source>
</evidence>
<dbReference type="Pfam" id="PF12455">
    <property type="entry name" value="Dynactin"/>
    <property type="match status" value="1"/>
</dbReference>
<keyword evidence="3" id="KW-1185">Reference proteome</keyword>
<organism evidence="3 4">
    <name type="scientific">Setaria digitata</name>
    <dbReference type="NCBI Taxonomy" id="48799"/>
    <lineage>
        <taxon>Eukaryota</taxon>
        <taxon>Metazoa</taxon>
        <taxon>Ecdysozoa</taxon>
        <taxon>Nematoda</taxon>
        <taxon>Chromadorea</taxon>
        <taxon>Rhabditida</taxon>
        <taxon>Spirurina</taxon>
        <taxon>Spiruromorpha</taxon>
        <taxon>Filarioidea</taxon>
        <taxon>Setariidae</taxon>
        <taxon>Setaria</taxon>
    </lineage>
</organism>
<feature type="coiled-coil region" evidence="1">
    <location>
        <begin position="173"/>
        <end position="336"/>
    </location>
</feature>
<dbReference type="PANTHER" id="PTHR23159:SF31">
    <property type="entry name" value="CENTROSOME-ASSOCIATED PROTEIN CEP250 ISOFORM X1"/>
    <property type="match status" value="1"/>
</dbReference>
<evidence type="ECO:0000313" key="3">
    <source>
        <dbReference type="Proteomes" id="UP000887581"/>
    </source>
</evidence>
<accession>A0A915PUP0</accession>
<feature type="coiled-coil region" evidence="1">
    <location>
        <begin position="1"/>
        <end position="136"/>
    </location>
</feature>
<feature type="coiled-coil region" evidence="1">
    <location>
        <begin position="729"/>
        <end position="827"/>
    </location>
</feature>
<evidence type="ECO:0000313" key="4">
    <source>
        <dbReference type="WBParaSite" id="sdigi.contig269.g6893.t1"/>
    </source>
</evidence>
<dbReference type="Proteomes" id="UP000887581">
    <property type="component" value="Unplaced"/>
</dbReference>
<name>A0A915PUP0_9BILA</name>
<feature type="domain" description="Dynein associated protein" evidence="2">
    <location>
        <begin position="349"/>
        <end position="599"/>
    </location>
</feature>
<dbReference type="InterPro" id="IPR022157">
    <property type="entry name" value="Dynactin"/>
</dbReference>
<sequence length="1085" mass="125060">MDENKNEVELLRIENKDLTQKLETLKQKRKDDYPKFTEFEKNAAELKALQELKMKLIESNSKLQRQLQEKEKELNEQIKADQEKYEQLSELEERLEMTTVEKEVAEERAELLQVEVEIEKQRAQELEIELDLLRSKIEQTGDGILQDDGIQLKLLGYQNEKLREALIRMRDIVGQLTEDKRELSQGNETLRNESAALVKICENLKKEYQKAVKAIAVLKDQIEATADSEKTIEILTEKNIDLEKKLSTLEETVEDYEAIRTMDEEILETQREAERELREEFDLANGRITNLLAQIKIYGEQVDEYEKMIMKFRRKVGELNEEIQERQDEIIILTEQLKREGNGDTMSAQSTQLTTATRTFAEIVDGEVCAVELRHEIEMSNYLKAFLPDNFSKPGGDGDAVLLTVLCSRLSAKTIMLIKLLNLKYPPAPGGIRREHVTKSHKAEQWAQCAKFSFLLSSFCCAVRKCGSAVRRCTAEQLSRLAPLQNDIAKEEQMIDHYIGLLKNDKFDENTPTSGVDKGISYLENVLSIHLSREWYDTKQIFLDVCVQLLQGLLWVKISAHRIIFALSLDTRCSTAEYMESVLTWVERCEQLCTRLKNRVSAGKRLIFTQDLEIQLTNWNTSLKNVASIFDIVCSISNIQLSTITEADSLEENCIQESFLCSVEKVHGTLNGTEATEVINEYMTVVENLVSDFIDKFDVEELSTDLTDQFLSPPLMERANARRQDALEVEKLRWNLEKKDSEITELKMNLRAKLNDISNYKLRLEMAENKIESMGKIDEHEMQKLCSQNDDLRDQLRKTKIEYEDALEALQHEIDSYEKENCELRNRARTISRKVLLGQLQTMNMAGVNHSKTQALFLPPTPSDSLPSTAEQFNEVAYLEAQLKETKMALEWAHQHIRQLKANERMQMLNVMNPITNSSDICGPLTLLSAQVSEKDELDVLCRRAESILADSRFYQIPYVADISQPKSKQELEKKNHLAIIAHINQRIIDVAEIFLKFKNLMFLQLKIDMHRFWSKYHRGGEIPSLFKNIESITSNSRKEEEITTENNRVKGVHSEAYKDAFESLFGDLNTGQKRIESAKIAVCV</sequence>
<reference evidence="4" key="1">
    <citation type="submission" date="2022-11" db="UniProtKB">
        <authorList>
            <consortium name="WormBaseParasite"/>
        </authorList>
    </citation>
    <scope>IDENTIFICATION</scope>
</reference>
<protein>
    <submittedName>
        <fullName evidence="4">Dynein associated protein domain-containing protein</fullName>
    </submittedName>
</protein>